<dbReference type="SUPFAM" id="SSF46785">
    <property type="entry name" value="Winged helix' DNA-binding domain"/>
    <property type="match status" value="1"/>
</dbReference>
<evidence type="ECO:0000313" key="2">
    <source>
        <dbReference type="EMBL" id="GIJ50400.1"/>
    </source>
</evidence>
<dbReference type="PANTHER" id="PTHR33169">
    <property type="entry name" value="PADR-FAMILY TRANSCRIPTIONAL REGULATOR"/>
    <property type="match status" value="1"/>
</dbReference>
<dbReference type="RefSeq" id="WP_203903832.1">
    <property type="nucleotide sequence ID" value="NZ_BOPF01000035.1"/>
</dbReference>
<dbReference type="InterPro" id="IPR005149">
    <property type="entry name" value="Tscrpt_reg_PadR_N"/>
</dbReference>
<name>A0A8J3YV41_9ACTN</name>
<dbReference type="InterPro" id="IPR036390">
    <property type="entry name" value="WH_DNA-bd_sf"/>
</dbReference>
<proteinExistence type="predicted"/>
<evidence type="ECO:0000259" key="1">
    <source>
        <dbReference type="Pfam" id="PF03551"/>
    </source>
</evidence>
<sequence>MPSDIRVTVPVAKVLAAFLTEPVEPRYGLDLMQVTGHPSGTLYPILKRLQRAGWLSAEWEALDAAAAGRPPRRYYLLTPHGVAAARREIAGLNRSLSPGTGLDVARPEPA</sequence>
<dbReference type="AlphaFoldDB" id="A0A8J3YV41"/>
<dbReference type="InterPro" id="IPR036388">
    <property type="entry name" value="WH-like_DNA-bd_sf"/>
</dbReference>
<dbReference type="PANTHER" id="PTHR33169:SF14">
    <property type="entry name" value="TRANSCRIPTIONAL REGULATOR RV3488"/>
    <property type="match status" value="1"/>
</dbReference>
<dbReference type="InterPro" id="IPR052509">
    <property type="entry name" value="Metal_resp_DNA-bind_regulator"/>
</dbReference>
<organism evidence="2 3">
    <name type="scientific">Virgisporangium aliadipatigenens</name>
    <dbReference type="NCBI Taxonomy" id="741659"/>
    <lineage>
        <taxon>Bacteria</taxon>
        <taxon>Bacillati</taxon>
        <taxon>Actinomycetota</taxon>
        <taxon>Actinomycetes</taxon>
        <taxon>Micromonosporales</taxon>
        <taxon>Micromonosporaceae</taxon>
        <taxon>Virgisporangium</taxon>
    </lineage>
</organism>
<dbReference type="Proteomes" id="UP000619260">
    <property type="component" value="Unassembled WGS sequence"/>
</dbReference>
<accession>A0A8J3YV41</accession>
<evidence type="ECO:0000313" key="3">
    <source>
        <dbReference type="Proteomes" id="UP000619260"/>
    </source>
</evidence>
<dbReference type="Gene3D" id="1.10.10.10">
    <property type="entry name" value="Winged helix-like DNA-binding domain superfamily/Winged helix DNA-binding domain"/>
    <property type="match status" value="1"/>
</dbReference>
<dbReference type="Pfam" id="PF03551">
    <property type="entry name" value="PadR"/>
    <property type="match status" value="1"/>
</dbReference>
<keyword evidence="3" id="KW-1185">Reference proteome</keyword>
<dbReference type="EMBL" id="BOPF01000035">
    <property type="protein sequence ID" value="GIJ50400.1"/>
    <property type="molecule type" value="Genomic_DNA"/>
</dbReference>
<comment type="caution">
    <text evidence="2">The sequence shown here is derived from an EMBL/GenBank/DDBJ whole genome shotgun (WGS) entry which is preliminary data.</text>
</comment>
<protein>
    <recommendedName>
        <fullName evidence="1">Transcription regulator PadR N-terminal domain-containing protein</fullName>
    </recommendedName>
</protein>
<reference evidence="2" key="1">
    <citation type="submission" date="2021-01" db="EMBL/GenBank/DDBJ databases">
        <title>Whole genome shotgun sequence of Virgisporangium aliadipatigenens NBRC 105644.</title>
        <authorList>
            <person name="Komaki H."/>
            <person name="Tamura T."/>
        </authorList>
    </citation>
    <scope>NUCLEOTIDE SEQUENCE</scope>
    <source>
        <strain evidence="2">NBRC 105644</strain>
    </source>
</reference>
<gene>
    <name evidence="2" type="ORF">Val02_72860</name>
</gene>
<feature type="domain" description="Transcription regulator PadR N-terminal" evidence="1">
    <location>
        <begin position="24"/>
        <end position="85"/>
    </location>
</feature>